<dbReference type="EMBL" id="JAOYFB010000039">
    <property type="protein sequence ID" value="KAK4030511.1"/>
    <property type="molecule type" value="Genomic_DNA"/>
</dbReference>
<reference evidence="1 2" key="1">
    <citation type="journal article" date="2023" name="Nucleic Acids Res.">
        <title>The hologenome of Daphnia magna reveals possible DNA methylation and microbiome-mediated evolution of the host genome.</title>
        <authorList>
            <person name="Chaturvedi A."/>
            <person name="Li X."/>
            <person name="Dhandapani V."/>
            <person name="Marshall H."/>
            <person name="Kissane S."/>
            <person name="Cuenca-Cambronero M."/>
            <person name="Asole G."/>
            <person name="Calvet F."/>
            <person name="Ruiz-Romero M."/>
            <person name="Marangio P."/>
            <person name="Guigo R."/>
            <person name="Rago D."/>
            <person name="Mirbahai L."/>
            <person name="Eastwood N."/>
            <person name="Colbourne J.K."/>
            <person name="Zhou J."/>
            <person name="Mallon E."/>
            <person name="Orsini L."/>
        </authorList>
    </citation>
    <scope>NUCLEOTIDE SEQUENCE [LARGE SCALE GENOMIC DNA]</scope>
    <source>
        <strain evidence="1">LRV0_1</strain>
    </source>
</reference>
<gene>
    <name evidence="1" type="ORF">OUZ56_023754</name>
</gene>
<name>A0ABR0AZG7_9CRUS</name>
<sequence>MVKYFPIYGLVYSLLQFTFSFRAAGNYFCGFPQDDETAFHRLPKKEDSRTYIHSLSLLLLSLAPF</sequence>
<evidence type="ECO:0000313" key="2">
    <source>
        <dbReference type="Proteomes" id="UP001234178"/>
    </source>
</evidence>
<protein>
    <submittedName>
        <fullName evidence="1">Uncharacterized protein</fullName>
    </submittedName>
</protein>
<evidence type="ECO:0000313" key="1">
    <source>
        <dbReference type="EMBL" id="KAK4030511.1"/>
    </source>
</evidence>
<comment type="caution">
    <text evidence="1">The sequence shown here is derived from an EMBL/GenBank/DDBJ whole genome shotgun (WGS) entry which is preliminary data.</text>
</comment>
<accession>A0ABR0AZG7</accession>
<keyword evidence="2" id="KW-1185">Reference proteome</keyword>
<proteinExistence type="predicted"/>
<organism evidence="1 2">
    <name type="scientific">Daphnia magna</name>
    <dbReference type="NCBI Taxonomy" id="35525"/>
    <lineage>
        <taxon>Eukaryota</taxon>
        <taxon>Metazoa</taxon>
        <taxon>Ecdysozoa</taxon>
        <taxon>Arthropoda</taxon>
        <taxon>Crustacea</taxon>
        <taxon>Branchiopoda</taxon>
        <taxon>Diplostraca</taxon>
        <taxon>Cladocera</taxon>
        <taxon>Anomopoda</taxon>
        <taxon>Daphniidae</taxon>
        <taxon>Daphnia</taxon>
    </lineage>
</organism>
<dbReference type="Proteomes" id="UP001234178">
    <property type="component" value="Unassembled WGS sequence"/>
</dbReference>